<gene>
    <name evidence="2" type="ORF">RFULGI_LOCUS16800</name>
</gene>
<sequence>MPLRRSARIAAKEKTNVHPSIVDTESDDEITNNVRKTTRKRRKKNEITDKTTDIAPTKVTSNKETSNIIQEFLVETKEASNPKKVSSIEDFNEELNTVSNSKIIDKGNIFETIDTEWLRLKKSEQKVNTPSIHEDEDNSDNSDEWEEVDLSEYNNSELFFKRINGEFVKRINNALFSLITSYLDLSDSQV</sequence>
<feature type="region of interest" description="Disordered" evidence="1">
    <location>
        <begin position="124"/>
        <end position="145"/>
    </location>
</feature>
<organism evidence="2 3">
    <name type="scientific">Racocetra fulgida</name>
    <dbReference type="NCBI Taxonomy" id="60492"/>
    <lineage>
        <taxon>Eukaryota</taxon>
        <taxon>Fungi</taxon>
        <taxon>Fungi incertae sedis</taxon>
        <taxon>Mucoromycota</taxon>
        <taxon>Glomeromycotina</taxon>
        <taxon>Glomeromycetes</taxon>
        <taxon>Diversisporales</taxon>
        <taxon>Gigasporaceae</taxon>
        <taxon>Racocetra</taxon>
    </lineage>
</organism>
<evidence type="ECO:0000313" key="3">
    <source>
        <dbReference type="Proteomes" id="UP000789396"/>
    </source>
</evidence>
<comment type="caution">
    <text evidence="2">The sequence shown here is derived from an EMBL/GenBank/DDBJ whole genome shotgun (WGS) entry which is preliminary data.</text>
</comment>
<reference evidence="2" key="1">
    <citation type="submission" date="2021-06" db="EMBL/GenBank/DDBJ databases">
        <authorList>
            <person name="Kallberg Y."/>
            <person name="Tangrot J."/>
            <person name="Rosling A."/>
        </authorList>
    </citation>
    <scope>NUCLEOTIDE SEQUENCE</scope>
    <source>
        <strain evidence="2">IN212</strain>
    </source>
</reference>
<proteinExistence type="predicted"/>
<protein>
    <submittedName>
        <fullName evidence="2">2100_t:CDS:1</fullName>
    </submittedName>
</protein>
<dbReference type="Proteomes" id="UP000789396">
    <property type="component" value="Unassembled WGS sequence"/>
</dbReference>
<dbReference type="EMBL" id="CAJVPZ010062011">
    <property type="protein sequence ID" value="CAG8791657.1"/>
    <property type="molecule type" value="Genomic_DNA"/>
</dbReference>
<evidence type="ECO:0000256" key="1">
    <source>
        <dbReference type="SAM" id="MobiDB-lite"/>
    </source>
</evidence>
<keyword evidence="3" id="KW-1185">Reference proteome</keyword>
<evidence type="ECO:0000313" key="2">
    <source>
        <dbReference type="EMBL" id="CAG8791657.1"/>
    </source>
</evidence>
<feature type="non-terminal residue" evidence="2">
    <location>
        <position position="190"/>
    </location>
</feature>
<feature type="compositionally biased region" description="Acidic residues" evidence="1">
    <location>
        <begin position="134"/>
        <end position="145"/>
    </location>
</feature>
<dbReference type="OrthoDB" id="300780at2759"/>
<dbReference type="AlphaFoldDB" id="A0A9N9P7W6"/>
<name>A0A9N9P7W6_9GLOM</name>
<accession>A0A9N9P7W6</accession>